<proteinExistence type="predicted"/>
<dbReference type="SUPFAM" id="SSF53474">
    <property type="entry name" value="alpha/beta-Hydrolases"/>
    <property type="match status" value="1"/>
</dbReference>
<dbReference type="RefSeq" id="XP_001308238.1">
    <property type="nucleotide sequence ID" value="XM_001308237.1"/>
</dbReference>
<dbReference type="InterPro" id="IPR051044">
    <property type="entry name" value="MAG_DAG_Lipase"/>
</dbReference>
<dbReference type="Gene3D" id="3.40.50.1820">
    <property type="entry name" value="alpha/beta hydrolase"/>
    <property type="match status" value="1"/>
</dbReference>
<evidence type="ECO:0000256" key="1">
    <source>
        <dbReference type="SAM" id="Phobius"/>
    </source>
</evidence>
<reference evidence="3" key="1">
    <citation type="submission" date="2006-10" db="EMBL/GenBank/DDBJ databases">
        <authorList>
            <person name="Amadeo P."/>
            <person name="Zhao Q."/>
            <person name="Wortman J."/>
            <person name="Fraser-Liggett C."/>
            <person name="Carlton J."/>
        </authorList>
    </citation>
    <scope>NUCLEOTIDE SEQUENCE</scope>
    <source>
        <strain evidence="3">G3</strain>
    </source>
</reference>
<dbReference type="SMR" id="A2FIE6"/>
<dbReference type="Proteomes" id="UP000001542">
    <property type="component" value="Unassembled WGS sequence"/>
</dbReference>
<evidence type="ECO:0000313" key="3">
    <source>
        <dbReference type="EMBL" id="EAX95308.1"/>
    </source>
</evidence>
<dbReference type="KEGG" id="tva:4753054"/>
<dbReference type="GO" id="GO:0016298">
    <property type="term" value="F:lipase activity"/>
    <property type="evidence" value="ECO:0000318"/>
    <property type="project" value="GO_Central"/>
</dbReference>
<dbReference type="VEuPathDB" id="TrichDB:TVAGG3_0859600"/>
<keyword evidence="1" id="KW-0812">Transmembrane</keyword>
<dbReference type="InterPro" id="IPR022742">
    <property type="entry name" value="Hydrolase_4"/>
</dbReference>
<dbReference type="PANTHER" id="PTHR11614">
    <property type="entry name" value="PHOSPHOLIPASE-RELATED"/>
    <property type="match status" value="1"/>
</dbReference>
<protein>
    <submittedName>
        <fullName evidence="3">Clan SC, family S33, methylesterase-like serine peptidase</fullName>
    </submittedName>
</protein>
<reference evidence="3" key="2">
    <citation type="journal article" date="2007" name="Science">
        <title>Draft genome sequence of the sexually transmitted pathogen Trichomonas vaginalis.</title>
        <authorList>
            <person name="Carlton J.M."/>
            <person name="Hirt R.P."/>
            <person name="Silva J.C."/>
            <person name="Delcher A.L."/>
            <person name="Schatz M."/>
            <person name="Zhao Q."/>
            <person name="Wortman J.R."/>
            <person name="Bidwell S.L."/>
            <person name="Alsmark U.C.M."/>
            <person name="Besteiro S."/>
            <person name="Sicheritz-Ponten T."/>
            <person name="Noel C.J."/>
            <person name="Dacks J.B."/>
            <person name="Foster P.G."/>
            <person name="Simillion C."/>
            <person name="Van de Peer Y."/>
            <person name="Miranda-Saavedra D."/>
            <person name="Barton G.J."/>
            <person name="Westrop G.D."/>
            <person name="Mueller S."/>
            <person name="Dessi D."/>
            <person name="Fiori P.L."/>
            <person name="Ren Q."/>
            <person name="Paulsen I."/>
            <person name="Zhang H."/>
            <person name="Bastida-Corcuera F.D."/>
            <person name="Simoes-Barbosa A."/>
            <person name="Brown M.T."/>
            <person name="Hayes R.D."/>
            <person name="Mukherjee M."/>
            <person name="Okumura C.Y."/>
            <person name="Schneider R."/>
            <person name="Smith A.J."/>
            <person name="Vanacova S."/>
            <person name="Villalvazo M."/>
            <person name="Haas B.J."/>
            <person name="Pertea M."/>
            <person name="Feldblyum T.V."/>
            <person name="Utterback T.R."/>
            <person name="Shu C.L."/>
            <person name="Osoegawa K."/>
            <person name="de Jong P.J."/>
            <person name="Hrdy I."/>
            <person name="Horvathova L."/>
            <person name="Zubacova Z."/>
            <person name="Dolezal P."/>
            <person name="Malik S.B."/>
            <person name="Logsdon J.M. Jr."/>
            <person name="Henze K."/>
            <person name="Gupta A."/>
            <person name="Wang C.C."/>
            <person name="Dunne R.L."/>
            <person name="Upcroft J.A."/>
            <person name="Upcroft P."/>
            <person name="White O."/>
            <person name="Salzberg S.L."/>
            <person name="Tang P."/>
            <person name="Chiu C.-H."/>
            <person name="Lee Y.-S."/>
            <person name="Embley T.M."/>
            <person name="Coombs G.H."/>
            <person name="Mottram J.C."/>
            <person name="Tachezy J."/>
            <person name="Fraser-Liggett C.M."/>
            <person name="Johnson P.J."/>
        </authorList>
    </citation>
    <scope>NUCLEOTIDE SEQUENCE [LARGE SCALE GENOMIC DNA]</scope>
    <source>
        <strain evidence="3">G3</strain>
    </source>
</reference>
<name>A2FIE6_TRIV3</name>
<feature type="domain" description="Serine aminopeptidase S33" evidence="2">
    <location>
        <begin position="40"/>
        <end position="278"/>
    </location>
</feature>
<dbReference type="ESTHER" id="triva-a2fie6">
    <property type="family name" value="6_AlphaBeta_hydrolase"/>
</dbReference>
<keyword evidence="1" id="KW-1133">Transmembrane helix</keyword>
<evidence type="ECO:0000313" key="4">
    <source>
        <dbReference type="Proteomes" id="UP000001542"/>
    </source>
</evidence>
<sequence>MDLEKKDYTFDYDGENFTIITEGGIELVGCQWLPKNQIVRYVIIFFHGLGAFLSMNRTFFPKILADGGAVFGTDHLGHGRSPGDRGNNTTEHLHAELGMLLQRAKAVFPNIPVFLYGHSLGGVTSISYILTHPNESNWLDGVIIEALWIATHESLSNSFIHKILARFGRYIFPTLAISTGSDPDSYPYPKKFVEKFLASNLPHDYITPQLFASAYEMQTICKTEYKKWPIGLPLMFMQGGRDSSVGTQTNYEWIDHIRDQVGANVHVVYHEKAEHCMLRNIEGSVVLDQVIAFVNLTLARNPFDSVL</sequence>
<feature type="transmembrane region" description="Helical" evidence="1">
    <location>
        <begin position="38"/>
        <end position="55"/>
    </location>
</feature>
<dbReference type="GO" id="GO:0016020">
    <property type="term" value="C:membrane"/>
    <property type="evidence" value="ECO:0000318"/>
    <property type="project" value="GO_Central"/>
</dbReference>
<evidence type="ECO:0000259" key="2">
    <source>
        <dbReference type="Pfam" id="PF12146"/>
    </source>
</evidence>
<dbReference type="Pfam" id="PF12146">
    <property type="entry name" value="Hydrolase_4"/>
    <property type="match status" value="1"/>
</dbReference>
<dbReference type="InParanoid" id="A2FIE6"/>
<dbReference type="AlphaFoldDB" id="A2FIE6"/>
<accession>A2FIE6</accession>
<dbReference type="OrthoDB" id="2498029at2759"/>
<dbReference type="VEuPathDB" id="TrichDB:TVAG_032110"/>
<dbReference type="FunCoup" id="A2FIE6">
    <property type="interactions" value="324"/>
</dbReference>
<keyword evidence="1" id="KW-0472">Membrane</keyword>
<organism evidence="3 4">
    <name type="scientific">Trichomonas vaginalis (strain ATCC PRA-98 / G3)</name>
    <dbReference type="NCBI Taxonomy" id="412133"/>
    <lineage>
        <taxon>Eukaryota</taxon>
        <taxon>Metamonada</taxon>
        <taxon>Parabasalia</taxon>
        <taxon>Trichomonadida</taxon>
        <taxon>Trichomonadidae</taxon>
        <taxon>Trichomonas</taxon>
    </lineage>
</organism>
<dbReference type="OMA" id="IYQGRPR"/>
<dbReference type="STRING" id="5722.A2FIE6"/>
<keyword evidence="4" id="KW-1185">Reference proteome</keyword>
<dbReference type="eggNOG" id="KOG1455">
    <property type="taxonomic scope" value="Eukaryota"/>
</dbReference>
<gene>
    <name evidence="3" type="ORF">TVAG_032110</name>
</gene>
<dbReference type="InterPro" id="IPR029058">
    <property type="entry name" value="AB_hydrolase_fold"/>
</dbReference>
<dbReference type="FunFam" id="3.40.50.1820:FF:000154">
    <property type="entry name" value="Alpha/beta hydrolase"/>
    <property type="match status" value="1"/>
</dbReference>
<dbReference type="EMBL" id="DS113812">
    <property type="protein sequence ID" value="EAX95308.1"/>
    <property type="molecule type" value="Genomic_DNA"/>
</dbReference>